<name>A0A292PR89_9PEZI</name>
<evidence type="ECO:0000313" key="1">
    <source>
        <dbReference type="EMBL" id="CUS10056.1"/>
    </source>
</evidence>
<proteinExistence type="predicted"/>
<sequence length="99" mass="10762">MPKQKPSSAKALYRAAASARFLAEDVRAALLICPQLPHVDEIIRGVDEIGGVLDGVLGGLRDGSEKEGLEREVVERCRRTLDAVVGVVDLFLEEEVEGY</sequence>
<dbReference type="EMBL" id="LN891058">
    <property type="protein sequence ID" value="CUS10056.1"/>
    <property type="molecule type" value="Genomic_DNA"/>
</dbReference>
<evidence type="ECO:0008006" key="3">
    <source>
        <dbReference type="Google" id="ProtNLM"/>
    </source>
</evidence>
<accession>A0A292PR89</accession>
<protein>
    <recommendedName>
        <fullName evidence="3">NACHT-NTPase and P-loop NTPases N-terminal domain-containing protein</fullName>
    </recommendedName>
</protein>
<reference evidence="1" key="1">
    <citation type="submission" date="2015-10" db="EMBL/GenBank/DDBJ databases">
        <authorList>
            <person name="Regsiter A."/>
            <person name="william w."/>
        </authorList>
    </citation>
    <scope>NUCLEOTIDE SEQUENCE</scope>
    <source>
        <strain evidence="1">Montdore</strain>
    </source>
</reference>
<organism evidence="1 2">
    <name type="scientific">Tuber aestivum</name>
    <name type="common">summer truffle</name>
    <dbReference type="NCBI Taxonomy" id="59557"/>
    <lineage>
        <taxon>Eukaryota</taxon>
        <taxon>Fungi</taxon>
        <taxon>Dikarya</taxon>
        <taxon>Ascomycota</taxon>
        <taxon>Pezizomycotina</taxon>
        <taxon>Pezizomycetes</taxon>
        <taxon>Pezizales</taxon>
        <taxon>Tuberaceae</taxon>
        <taxon>Tuber</taxon>
    </lineage>
</organism>
<gene>
    <name evidence="1" type="ORF">GSTUAT00005821001</name>
</gene>
<dbReference type="Proteomes" id="UP001412239">
    <property type="component" value="Unassembled WGS sequence"/>
</dbReference>
<keyword evidence="2" id="KW-1185">Reference proteome</keyword>
<dbReference type="AlphaFoldDB" id="A0A292PR89"/>
<evidence type="ECO:0000313" key="2">
    <source>
        <dbReference type="Proteomes" id="UP001412239"/>
    </source>
</evidence>